<protein>
    <recommendedName>
        <fullName evidence="4">Ig-like domain-containing protein</fullName>
    </recommendedName>
</protein>
<dbReference type="PANTHER" id="PTHR45889">
    <property type="entry name" value="IG-LIKE DOMAIN-CONTAINING PROTEIN"/>
    <property type="match status" value="1"/>
</dbReference>
<keyword evidence="2" id="KW-0812">Transmembrane</keyword>
<evidence type="ECO:0000256" key="3">
    <source>
        <dbReference type="SAM" id="SignalP"/>
    </source>
</evidence>
<dbReference type="AlphaFoldDB" id="A0AAN9AL74"/>
<accession>A0AAN9AL74</accession>
<dbReference type="InterPro" id="IPR013783">
    <property type="entry name" value="Ig-like_fold"/>
</dbReference>
<evidence type="ECO:0000259" key="4">
    <source>
        <dbReference type="PROSITE" id="PS50835"/>
    </source>
</evidence>
<comment type="caution">
    <text evidence="5">The sequence shown here is derived from an EMBL/GenBank/DDBJ whole genome shotgun (WGS) entry which is preliminary data.</text>
</comment>
<dbReference type="InterPro" id="IPR036179">
    <property type="entry name" value="Ig-like_dom_sf"/>
</dbReference>
<feature type="domain" description="Ig-like" evidence="4">
    <location>
        <begin position="334"/>
        <end position="429"/>
    </location>
</feature>
<sequence length="677" mass="72764">MTSETNMRMPPGWVLCSFLFTSLLNTCTGVTVSPCGSDKTAEVVQGKTDNVFTCSGVSRGEAATWRWLYQSSTFTAGSCPGNGGACTGGDLGIAFTPTRESSTSIRLNVNPTQLNNDVVVRSGVLRCATGNSQDSCQTDYIVPAQGTCRIQTGTGPERFLLTGTCNLQDGAMTSRSRYRCEWYSKNETSPASLNLNKTLTSANYRTGCVLSQSVPTDTGQYIYTVTLIPGRAVSTAGNITIVRPSPPTINCSPRGFVPVNTDVVCTCTASGVGQPQGRLKGIKVTDGSVINVGTYGATPLQLSPQTLSSSDHDVDLFRCDMEWVENITGQSHTPQIGIPPSRTFLRLNNKESDHITYEGQHVTFGCETSNGRPAPTVKLLNQDNNTELYQNVSSLVYTVMARCEDSGVYVCTSDNEMGPAVVSMLRTLSVQCQPRGPQDLGEVNFTGNPVSVGFDVTAYPVPHQISFTYIGMCDCQAVNQHAVTGITLEGRCRAKTAAIYIFTCTVTVSSVATVAATGVYRIDVVNEVGNASFRLLVQVKGITSSSSEATDTPYRGLAVGFGVLSAVLIVVVTVILLWLWRHQWILPCAGDQEKHTSRTTAVSKRDSSADDFYLEPITPPPDFQAPTGPYATLNVAEIGQRSEYSEIVQRKGDTPTSADESSTRDAVEDIRIAYQNT</sequence>
<organism evidence="5 6">
    <name type="scientific">Littorina saxatilis</name>
    <dbReference type="NCBI Taxonomy" id="31220"/>
    <lineage>
        <taxon>Eukaryota</taxon>
        <taxon>Metazoa</taxon>
        <taxon>Spiralia</taxon>
        <taxon>Lophotrochozoa</taxon>
        <taxon>Mollusca</taxon>
        <taxon>Gastropoda</taxon>
        <taxon>Caenogastropoda</taxon>
        <taxon>Littorinimorpha</taxon>
        <taxon>Littorinoidea</taxon>
        <taxon>Littorinidae</taxon>
        <taxon>Littorina</taxon>
    </lineage>
</organism>
<keyword evidence="6" id="KW-1185">Reference proteome</keyword>
<dbReference type="PANTHER" id="PTHR45889:SF8">
    <property type="entry name" value="IG-LIKE DOMAIN-CONTAINING PROTEIN"/>
    <property type="match status" value="1"/>
</dbReference>
<dbReference type="InterPro" id="IPR003598">
    <property type="entry name" value="Ig_sub2"/>
</dbReference>
<dbReference type="PROSITE" id="PS50835">
    <property type="entry name" value="IG_LIKE"/>
    <property type="match status" value="1"/>
</dbReference>
<gene>
    <name evidence="5" type="ORF">V1264_024577</name>
</gene>
<dbReference type="Gene3D" id="2.60.40.10">
    <property type="entry name" value="Immunoglobulins"/>
    <property type="match status" value="1"/>
</dbReference>
<dbReference type="Pfam" id="PF00047">
    <property type="entry name" value="ig"/>
    <property type="match status" value="1"/>
</dbReference>
<dbReference type="SUPFAM" id="SSF48726">
    <property type="entry name" value="Immunoglobulin"/>
    <property type="match status" value="1"/>
</dbReference>
<keyword evidence="2" id="KW-0472">Membrane</keyword>
<dbReference type="EMBL" id="JBAMIC010003643">
    <property type="protein sequence ID" value="KAK7088917.1"/>
    <property type="molecule type" value="Genomic_DNA"/>
</dbReference>
<evidence type="ECO:0000256" key="1">
    <source>
        <dbReference type="SAM" id="MobiDB-lite"/>
    </source>
</evidence>
<evidence type="ECO:0000313" key="6">
    <source>
        <dbReference type="Proteomes" id="UP001374579"/>
    </source>
</evidence>
<evidence type="ECO:0000313" key="5">
    <source>
        <dbReference type="EMBL" id="KAK7088917.1"/>
    </source>
</evidence>
<feature type="transmembrane region" description="Helical" evidence="2">
    <location>
        <begin position="557"/>
        <end position="580"/>
    </location>
</feature>
<dbReference type="SMART" id="SM00408">
    <property type="entry name" value="IGc2"/>
    <property type="match status" value="1"/>
</dbReference>
<feature type="signal peptide" evidence="3">
    <location>
        <begin position="1"/>
        <end position="29"/>
    </location>
</feature>
<dbReference type="Proteomes" id="UP001374579">
    <property type="component" value="Unassembled WGS sequence"/>
</dbReference>
<name>A0AAN9AL74_9CAEN</name>
<dbReference type="InterPro" id="IPR013151">
    <property type="entry name" value="Immunoglobulin_dom"/>
</dbReference>
<feature type="region of interest" description="Disordered" evidence="1">
    <location>
        <begin position="645"/>
        <end position="668"/>
    </location>
</feature>
<dbReference type="InterPro" id="IPR007110">
    <property type="entry name" value="Ig-like_dom"/>
</dbReference>
<keyword evidence="2" id="KW-1133">Transmembrane helix</keyword>
<keyword evidence="3" id="KW-0732">Signal</keyword>
<evidence type="ECO:0000256" key="2">
    <source>
        <dbReference type="SAM" id="Phobius"/>
    </source>
</evidence>
<proteinExistence type="predicted"/>
<feature type="chain" id="PRO_5042938916" description="Ig-like domain-containing protein" evidence="3">
    <location>
        <begin position="30"/>
        <end position="677"/>
    </location>
</feature>
<reference evidence="5 6" key="1">
    <citation type="submission" date="2024-02" db="EMBL/GenBank/DDBJ databases">
        <title>Chromosome-scale genome assembly of the rough periwinkle Littorina saxatilis.</title>
        <authorList>
            <person name="De Jode A."/>
            <person name="Faria R."/>
            <person name="Formenti G."/>
            <person name="Sims Y."/>
            <person name="Smith T.P."/>
            <person name="Tracey A."/>
            <person name="Wood J.M.D."/>
            <person name="Zagrodzka Z.B."/>
            <person name="Johannesson K."/>
            <person name="Butlin R.K."/>
            <person name="Leder E.H."/>
        </authorList>
    </citation>
    <scope>NUCLEOTIDE SEQUENCE [LARGE SCALE GENOMIC DNA]</scope>
    <source>
        <strain evidence="5">Snail1</strain>
        <tissue evidence="5">Muscle</tissue>
    </source>
</reference>